<accession>A0A0M3ITF4</accession>
<keyword evidence="2" id="KW-1185">Reference proteome</keyword>
<evidence type="ECO:0000313" key="3">
    <source>
        <dbReference type="WBParaSite" id="ALUE_0002203201-mRNA-1"/>
    </source>
</evidence>
<feature type="compositionally biased region" description="Pro residues" evidence="1">
    <location>
        <begin position="215"/>
        <end position="232"/>
    </location>
</feature>
<evidence type="ECO:0000256" key="1">
    <source>
        <dbReference type="SAM" id="MobiDB-lite"/>
    </source>
</evidence>
<feature type="region of interest" description="Disordered" evidence="1">
    <location>
        <begin position="212"/>
        <end position="312"/>
    </location>
</feature>
<protein>
    <submittedName>
        <fullName evidence="3">PID domain-containing protein</fullName>
    </submittedName>
</protein>
<feature type="compositionally biased region" description="Pro residues" evidence="1">
    <location>
        <begin position="241"/>
        <end position="259"/>
    </location>
</feature>
<dbReference type="Gene3D" id="6.10.250.3180">
    <property type="match status" value="1"/>
</dbReference>
<dbReference type="InterPro" id="IPR036047">
    <property type="entry name" value="F-box-like_dom_sf"/>
</dbReference>
<dbReference type="Proteomes" id="UP000036681">
    <property type="component" value="Unplaced"/>
</dbReference>
<dbReference type="AlphaFoldDB" id="A0A0M3ITF4"/>
<name>A0A0M3ITF4_ASCLU</name>
<evidence type="ECO:0000313" key="2">
    <source>
        <dbReference type="Proteomes" id="UP000036681"/>
    </source>
</evidence>
<organism evidence="2 3">
    <name type="scientific">Ascaris lumbricoides</name>
    <name type="common">Giant roundworm</name>
    <dbReference type="NCBI Taxonomy" id="6252"/>
    <lineage>
        <taxon>Eukaryota</taxon>
        <taxon>Metazoa</taxon>
        <taxon>Ecdysozoa</taxon>
        <taxon>Nematoda</taxon>
        <taxon>Chromadorea</taxon>
        <taxon>Rhabditida</taxon>
        <taxon>Spirurina</taxon>
        <taxon>Ascaridomorpha</taxon>
        <taxon>Ascaridoidea</taxon>
        <taxon>Ascarididae</taxon>
        <taxon>Ascaris</taxon>
    </lineage>
</organism>
<dbReference type="WBParaSite" id="ALUE_0002203201-mRNA-1">
    <property type="protein sequence ID" value="ALUE_0002203201-mRNA-1"/>
    <property type="gene ID" value="ALUE_0002203201"/>
</dbReference>
<proteinExistence type="predicted"/>
<sequence>MPHFIRSCLHKHYLKHWLKAWKSKNHGASSRCKKLAEDGSRLLFRHAESVLGAEIDFHHYVDARSKCSHITVSIVHPAKRQFLPPVVLDEGAENLRQVAIEHVVSPIRIALLGHENAFLRLLGNEAIAERIMKELPAKSVLRLECTCVHANKACNASFKDRLWLFLLRRDFGDATTPMSNESSRDAYQRLFVEREKERQRSLTRELEFHYRHPILPDPPRHPQPIPPYMPFRPDPDIPEGPFYPQPSNPFYPPENPFPEVPRFEPPRPRNPLDPFSGSELMPSRPRRPGGLPRQLPDGHSPFSDGFGGAGFI</sequence>
<dbReference type="SUPFAM" id="SSF81383">
    <property type="entry name" value="F-box domain"/>
    <property type="match status" value="1"/>
</dbReference>
<reference evidence="3" key="1">
    <citation type="submission" date="2017-02" db="UniProtKB">
        <authorList>
            <consortium name="WormBaseParasite"/>
        </authorList>
    </citation>
    <scope>IDENTIFICATION</scope>
</reference>